<name>A0A6B3RP19_9RHOB</name>
<accession>A0A6B3RP19</accession>
<dbReference type="AlphaFoldDB" id="A0A6B3RP19"/>
<keyword evidence="3" id="KW-1185">Reference proteome</keyword>
<comment type="caution">
    <text evidence="2">The sequence shown here is derived from an EMBL/GenBank/DDBJ whole genome shotgun (WGS) entry which is preliminary data.</text>
</comment>
<evidence type="ECO:0000313" key="3">
    <source>
        <dbReference type="Proteomes" id="UP000481421"/>
    </source>
</evidence>
<proteinExistence type="predicted"/>
<dbReference type="EMBL" id="JAAIKE010000001">
    <property type="protein sequence ID" value="NEX44829.1"/>
    <property type="molecule type" value="Genomic_DNA"/>
</dbReference>
<feature type="region of interest" description="Disordered" evidence="1">
    <location>
        <begin position="62"/>
        <end position="85"/>
    </location>
</feature>
<sequence length="85" mass="8915">MRPILLLLGFCLLGLSAYLSYGQLQGDTFAHLQPFAGEDRPAVAPEPAGFAPVAVETSAPATPRINLAPSRTPQGARFVKAPPSN</sequence>
<gene>
    <name evidence="2" type="ORF">G3572_01330</name>
</gene>
<evidence type="ECO:0000256" key="1">
    <source>
        <dbReference type="SAM" id="MobiDB-lite"/>
    </source>
</evidence>
<dbReference type="Proteomes" id="UP000481421">
    <property type="component" value="Unassembled WGS sequence"/>
</dbReference>
<reference evidence="2 3" key="1">
    <citation type="submission" date="2020-02" db="EMBL/GenBank/DDBJ databases">
        <title>Rhodobacter algicola sp. nov., isolated from microalga culture.</title>
        <authorList>
            <person name="Park C.-Y."/>
        </authorList>
    </citation>
    <scope>NUCLEOTIDE SEQUENCE [LARGE SCALE GENOMIC DNA]</scope>
    <source>
        <strain evidence="2 3">ETT8</strain>
    </source>
</reference>
<organism evidence="2 3">
    <name type="scientific">Pseudotabrizicola algicola</name>
    <dbReference type="NCBI Taxonomy" id="2709381"/>
    <lineage>
        <taxon>Bacteria</taxon>
        <taxon>Pseudomonadati</taxon>
        <taxon>Pseudomonadota</taxon>
        <taxon>Alphaproteobacteria</taxon>
        <taxon>Rhodobacterales</taxon>
        <taxon>Paracoccaceae</taxon>
        <taxon>Pseudotabrizicola</taxon>
    </lineage>
</organism>
<protein>
    <submittedName>
        <fullName evidence="2">Uncharacterized protein</fullName>
    </submittedName>
</protein>
<evidence type="ECO:0000313" key="2">
    <source>
        <dbReference type="EMBL" id="NEX44829.1"/>
    </source>
</evidence>
<dbReference type="RefSeq" id="WP_164608880.1">
    <property type="nucleotide sequence ID" value="NZ_JAAIKE010000001.1"/>
</dbReference>